<evidence type="ECO:0000256" key="4">
    <source>
        <dbReference type="ARBA" id="ARBA00022777"/>
    </source>
</evidence>
<proteinExistence type="evidence at transcript level"/>
<dbReference type="InterPro" id="IPR000850">
    <property type="entry name" value="Adenylat/UMP-CMP_kin"/>
</dbReference>
<sequence length="237" mass="25769">MMRVAMGAGAGFGLGYLLTGKKDDKKPMQLVMFGAPGSGNGTQCELLKKNFGVKHISTGDVLRDHVKRGTPLGSQAKGFMDKGELVPDDLIINLLSEEIKGATKGWLIDGMPRTKVQAEAMTKMGLTPEVFVTLEVPDEILEERITLRRSDPVTGDIYHLKFKPPKDPAVAARLEQRKDDTAEALKKRLVGYHANLAAVKGFYNEKGLLKEIDGCAGGIDGVHNKLLTSVLQARMPE</sequence>
<dbReference type="PANTHER" id="PTHR23359">
    <property type="entry name" value="NUCLEOTIDE KINASE"/>
    <property type="match status" value="1"/>
</dbReference>
<dbReference type="InterPro" id="IPR036193">
    <property type="entry name" value="ADK_active_lid_dom_sf"/>
</dbReference>
<dbReference type="GO" id="GO:0004017">
    <property type="term" value="F:AMP kinase activity"/>
    <property type="evidence" value="ECO:0007669"/>
    <property type="project" value="InterPro"/>
</dbReference>
<dbReference type="HAMAP" id="MF_00235">
    <property type="entry name" value="Adenylate_kinase_Adk"/>
    <property type="match status" value="1"/>
</dbReference>
<dbReference type="CDD" id="cd01428">
    <property type="entry name" value="ADK"/>
    <property type="match status" value="1"/>
</dbReference>
<evidence type="ECO:0000256" key="1">
    <source>
        <dbReference type="ARBA" id="ARBA00007220"/>
    </source>
</evidence>
<dbReference type="Pfam" id="PF00406">
    <property type="entry name" value="ADK"/>
    <property type="match status" value="1"/>
</dbReference>
<keyword evidence="3" id="KW-0547">Nucleotide-binding</keyword>
<evidence type="ECO:0000313" key="6">
    <source>
        <dbReference type="EMBL" id="ABV22233.1"/>
    </source>
</evidence>
<reference evidence="6" key="1">
    <citation type="journal article" date="2007" name="Proc. Natl. Acad. Sci. U.S.A.">
        <title>Spliced leader RNA trans-splicing in dinoflagellates.</title>
        <authorList>
            <person name="Zhang H."/>
            <person name="Hou Y."/>
            <person name="Miranda L."/>
            <person name="Campbell D.A."/>
            <person name="Sturm N.R."/>
            <person name="Gaasterland T."/>
            <person name="Lin S."/>
        </authorList>
    </citation>
    <scope>NUCLEOTIDE SEQUENCE</scope>
    <source>
        <strain evidence="6">CCMP1975</strain>
    </source>
</reference>
<organism evidence="6">
    <name type="scientific">Karlodinium veneficum</name>
    <name type="common">Dinoflagellate</name>
    <name type="synonym">Karlodinium micrum</name>
    <dbReference type="NCBI Taxonomy" id="407301"/>
    <lineage>
        <taxon>Eukaryota</taxon>
        <taxon>Sar</taxon>
        <taxon>Alveolata</taxon>
        <taxon>Dinophyceae</taxon>
        <taxon>Gymnodiniales</taxon>
        <taxon>Kareniaceae</taxon>
        <taxon>Karlodinium</taxon>
    </lineage>
</organism>
<dbReference type="InterPro" id="IPR006259">
    <property type="entry name" value="Adenyl_kin_sub"/>
</dbReference>
<evidence type="ECO:0000256" key="5">
    <source>
        <dbReference type="RuleBase" id="RU003330"/>
    </source>
</evidence>
<dbReference type="Gene3D" id="3.40.50.300">
    <property type="entry name" value="P-loop containing nucleotide triphosphate hydrolases"/>
    <property type="match status" value="1"/>
</dbReference>
<name>A7YXV4_KARVE</name>
<protein>
    <submittedName>
        <fullName evidence="6">Adenylate kinase</fullName>
    </submittedName>
</protein>
<dbReference type="PRINTS" id="PR00094">
    <property type="entry name" value="ADENYLTKNASE"/>
</dbReference>
<dbReference type="SUPFAM" id="SSF52540">
    <property type="entry name" value="P-loop containing nucleoside triphosphate hydrolases"/>
    <property type="match status" value="1"/>
</dbReference>
<dbReference type="InterPro" id="IPR027417">
    <property type="entry name" value="P-loop_NTPase"/>
</dbReference>
<dbReference type="GO" id="GO:0005524">
    <property type="term" value="F:ATP binding"/>
    <property type="evidence" value="ECO:0007669"/>
    <property type="project" value="InterPro"/>
</dbReference>
<dbReference type="AlphaFoldDB" id="A7YXV4"/>
<accession>A7YXV4</accession>
<dbReference type="EMBL" id="EF134119">
    <property type="protein sequence ID" value="ABV22233.1"/>
    <property type="molecule type" value="mRNA"/>
</dbReference>
<evidence type="ECO:0000256" key="3">
    <source>
        <dbReference type="ARBA" id="ARBA00022741"/>
    </source>
</evidence>
<evidence type="ECO:0000256" key="2">
    <source>
        <dbReference type="ARBA" id="ARBA00022679"/>
    </source>
</evidence>
<keyword evidence="2 5" id="KW-0808">Transferase</keyword>
<comment type="similarity">
    <text evidence="1 5">Belongs to the adenylate kinase family.</text>
</comment>
<keyword evidence="4 5" id="KW-0418">Kinase</keyword>
<dbReference type="NCBIfam" id="TIGR01351">
    <property type="entry name" value="adk"/>
    <property type="match status" value="1"/>
</dbReference>
<dbReference type="SUPFAM" id="SSF57774">
    <property type="entry name" value="Microbial and mitochondrial ADK, insert 'zinc finger' domain"/>
    <property type="match status" value="1"/>
</dbReference>